<sequence>MLRKPLTIALAACLLAACNKKDGKLTRGTAEPLKEVPDASVIKTDTTAAETTVADTAEENYFYYKSKRFRLPEIKPLDSKALDISPVSKLNTKAIKDNQNQQKERERLMGELNKMQSQLNEHQKAASTAVQNFQQPTEAQIDHQLDNFKYLISSVRNFSDIGIPPTHSHAAKFNENYNDVRKKVQSTYPFMNKTQKDRYNKTKKELDAAMDEWIKKTIYAGNQETGRKE</sequence>
<gene>
    <name evidence="2" type="ORF">C7Y71_003790</name>
</gene>
<dbReference type="RefSeq" id="WP_111899285.1">
    <property type="nucleotide sequence ID" value="NZ_CP033459.1"/>
</dbReference>
<dbReference type="PROSITE" id="PS51257">
    <property type="entry name" value="PROKAR_LIPOPROTEIN"/>
    <property type="match status" value="1"/>
</dbReference>
<dbReference type="Proteomes" id="UP000249375">
    <property type="component" value="Chromosome"/>
</dbReference>
<accession>A0A5P8E5C9</accession>
<evidence type="ECO:0000313" key="3">
    <source>
        <dbReference type="Proteomes" id="UP000249375"/>
    </source>
</evidence>
<evidence type="ECO:0000313" key="2">
    <source>
        <dbReference type="EMBL" id="QFQ12213.1"/>
    </source>
</evidence>
<dbReference type="KEGG" id="alq:C7Y71_003790"/>
<evidence type="ECO:0000256" key="1">
    <source>
        <dbReference type="SAM" id="Coils"/>
    </source>
</evidence>
<keyword evidence="3" id="KW-1185">Reference proteome</keyword>
<keyword evidence="1" id="KW-0175">Coiled coil</keyword>
<dbReference type="AlphaFoldDB" id="A0A5P8E5C9"/>
<proteinExistence type="predicted"/>
<feature type="coiled-coil region" evidence="1">
    <location>
        <begin position="91"/>
        <end position="132"/>
    </location>
</feature>
<name>A0A5P8E5C9_9BACT</name>
<evidence type="ECO:0008006" key="4">
    <source>
        <dbReference type="Google" id="ProtNLM"/>
    </source>
</evidence>
<organism evidence="2 3">
    <name type="scientific">Pseudoprevotella muciniphila</name>
    <dbReference type="NCBI Taxonomy" id="2133944"/>
    <lineage>
        <taxon>Bacteria</taxon>
        <taxon>Pseudomonadati</taxon>
        <taxon>Bacteroidota</taxon>
        <taxon>Bacteroidia</taxon>
        <taxon>Bacteroidales</taxon>
        <taxon>Prevotellaceae</taxon>
        <taxon>Pseudoprevotella</taxon>
    </lineage>
</organism>
<reference evidence="2 3" key="1">
    <citation type="submission" date="2018-11" db="EMBL/GenBank/DDBJ databases">
        <authorList>
            <person name="Na S.W."/>
            <person name="Baik M."/>
        </authorList>
    </citation>
    <scope>NUCLEOTIDE SEQUENCE [LARGE SCALE GENOMIC DNA]</scope>
    <source>
        <strain evidence="2 3">E39</strain>
    </source>
</reference>
<dbReference type="EMBL" id="CP033459">
    <property type="protein sequence ID" value="QFQ12213.1"/>
    <property type="molecule type" value="Genomic_DNA"/>
</dbReference>
<protein>
    <recommendedName>
        <fullName evidence="4">Lipoprotein</fullName>
    </recommendedName>
</protein>